<dbReference type="SUPFAM" id="SSF50331">
    <property type="entry name" value="MOP-like"/>
    <property type="match status" value="1"/>
</dbReference>
<dbReference type="PROSITE" id="PS00211">
    <property type="entry name" value="ABC_TRANSPORTER_1"/>
    <property type="match status" value="1"/>
</dbReference>
<dbReference type="InterPro" id="IPR027417">
    <property type="entry name" value="P-loop_NTPase"/>
</dbReference>
<dbReference type="SUPFAM" id="SSF52540">
    <property type="entry name" value="P-loop containing nucleoside triphosphate hydrolases"/>
    <property type="match status" value="1"/>
</dbReference>
<evidence type="ECO:0000313" key="7">
    <source>
        <dbReference type="EMBL" id="KAB2812926.1"/>
    </source>
</evidence>
<evidence type="ECO:0000256" key="2">
    <source>
        <dbReference type="ARBA" id="ARBA00022741"/>
    </source>
</evidence>
<dbReference type="GO" id="GO:0016887">
    <property type="term" value="F:ATP hydrolysis activity"/>
    <property type="evidence" value="ECO:0007669"/>
    <property type="project" value="InterPro"/>
</dbReference>
<dbReference type="InterPro" id="IPR003593">
    <property type="entry name" value="AAA+_ATPase"/>
</dbReference>
<dbReference type="PANTHER" id="PTHR42781:SF4">
    <property type="entry name" value="SPERMIDINE_PUTRESCINE IMPORT ATP-BINDING PROTEIN POTA"/>
    <property type="match status" value="1"/>
</dbReference>
<dbReference type="PROSITE" id="PS50893">
    <property type="entry name" value="ABC_TRANSPORTER_2"/>
    <property type="match status" value="1"/>
</dbReference>
<keyword evidence="2" id="KW-0547">Nucleotide-binding</keyword>
<keyword evidence="3 7" id="KW-0067">ATP-binding</keyword>
<dbReference type="Pfam" id="PF08402">
    <property type="entry name" value="TOBE_2"/>
    <property type="match status" value="1"/>
</dbReference>
<evidence type="ECO:0000256" key="3">
    <source>
        <dbReference type="ARBA" id="ARBA00022840"/>
    </source>
</evidence>
<dbReference type="Proteomes" id="UP000449906">
    <property type="component" value="Unassembled WGS sequence"/>
</dbReference>
<evidence type="ECO:0000313" key="8">
    <source>
        <dbReference type="Proteomes" id="UP000449906"/>
    </source>
</evidence>
<comment type="caution">
    <text evidence="7">The sequence shown here is derived from an EMBL/GenBank/DDBJ whole genome shotgun (WGS) entry which is preliminary data.</text>
</comment>
<evidence type="ECO:0000256" key="1">
    <source>
        <dbReference type="ARBA" id="ARBA00022448"/>
    </source>
</evidence>
<reference evidence="7 8" key="1">
    <citation type="submission" date="2019-09" db="EMBL/GenBank/DDBJ databases">
        <title>Pimelobacter sp. isolated from Paulinella.</title>
        <authorList>
            <person name="Jeong S.E."/>
        </authorList>
    </citation>
    <scope>NUCLEOTIDE SEQUENCE [LARGE SCALE GENOMIC DNA]</scope>
    <source>
        <strain evidence="7 8">Pch-N</strain>
    </source>
</reference>
<protein>
    <recommendedName>
        <fullName evidence="4">ABC-type quaternary amine transporter</fullName>
        <ecNumber evidence="4">7.6.2.9</ecNumber>
    </recommendedName>
</protein>
<dbReference type="Pfam" id="PF00005">
    <property type="entry name" value="ABC_tran"/>
    <property type="match status" value="1"/>
</dbReference>
<sequence length="386" mass="41583">MSTFISVAGAAVRYGRQTAVRSLDLDVPEGALVTLLGPSGCGKTTTLRTIAGLERLAAGEVRIGDKVVDAPAARTFVGPERRSIGMVFQNYALWPQMTVRQNVAYPMKIQRVRGAERRRRTDELLGMMGLDGYADRTPARLSGGQQQRVAIARALARDPRVLLFDEPLSNLDARLRRSLRAEIRKVHQDSGTTSLFVTHDHEEALAVSDYVGVMLDGDLVQFGDPVEVYSRPTNRRIADFFGFDNLIDVTPDAAAQVVVATGTGAVLPVRSETALSGVPSVVALRRDQVRLADVDEAPGRRIAATVETVAYVGGLTEFDARYDGLLLRGSVDDVTLRRHRRSIPVPGEQVDLVLPEEGVALFRGDGDAGSPNPSGPNVPPVAAGVL</sequence>
<keyword evidence="1" id="KW-0813">Transport</keyword>
<dbReference type="GO" id="GO:0015418">
    <property type="term" value="F:ABC-type quaternary ammonium compound transporting activity"/>
    <property type="evidence" value="ECO:0007669"/>
    <property type="project" value="UniProtKB-EC"/>
</dbReference>
<dbReference type="EC" id="7.6.2.9" evidence="4"/>
<dbReference type="GO" id="GO:0005524">
    <property type="term" value="F:ATP binding"/>
    <property type="evidence" value="ECO:0007669"/>
    <property type="project" value="UniProtKB-KW"/>
</dbReference>
<dbReference type="InterPro" id="IPR003439">
    <property type="entry name" value="ABC_transporter-like_ATP-bd"/>
</dbReference>
<evidence type="ECO:0000259" key="6">
    <source>
        <dbReference type="PROSITE" id="PS50893"/>
    </source>
</evidence>
<dbReference type="FunFam" id="3.40.50.300:FF:000425">
    <property type="entry name" value="Probable ABC transporter, ATP-binding subunit"/>
    <property type="match status" value="1"/>
</dbReference>
<dbReference type="InterPro" id="IPR013611">
    <property type="entry name" value="Transp-assoc_OB_typ2"/>
</dbReference>
<dbReference type="AlphaFoldDB" id="A0A7J5E3T8"/>
<dbReference type="InterPro" id="IPR050093">
    <property type="entry name" value="ABC_SmlMolc_Importer"/>
</dbReference>
<dbReference type="RefSeq" id="WP_151580250.1">
    <property type="nucleotide sequence ID" value="NZ_WBVM01000001.1"/>
</dbReference>
<dbReference type="EMBL" id="WBVM01000001">
    <property type="protein sequence ID" value="KAB2812926.1"/>
    <property type="molecule type" value="Genomic_DNA"/>
</dbReference>
<dbReference type="InterPro" id="IPR008995">
    <property type="entry name" value="Mo/tungstate-bd_C_term_dom"/>
</dbReference>
<dbReference type="Gene3D" id="3.40.50.300">
    <property type="entry name" value="P-loop containing nucleotide triphosphate hydrolases"/>
    <property type="match status" value="1"/>
</dbReference>
<organism evidence="7 8">
    <name type="scientific">Nocardioides simplex</name>
    <name type="common">Arthrobacter simplex</name>
    <dbReference type="NCBI Taxonomy" id="2045"/>
    <lineage>
        <taxon>Bacteria</taxon>
        <taxon>Bacillati</taxon>
        <taxon>Actinomycetota</taxon>
        <taxon>Actinomycetes</taxon>
        <taxon>Propionibacteriales</taxon>
        <taxon>Nocardioidaceae</taxon>
        <taxon>Pimelobacter</taxon>
    </lineage>
</organism>
<accession>A0A7J5E3T8</accession>
<feature type="region of interest" description="Disordered" evidence="5">
    <location>
        <begin position="362"/>
        <end position="386"/>
    </location>
</feature>
<proteinExistence type="predicted"/>
<evidence type="ECO:0000256" key="4">
    <source>
        <dbReference type="ARBA" id="ARBA00066388"/>
    </source>
</evidence>
<dbReference type="PANTHER" id="PTHR42781">
    <property type="entry name" value="SPERMIDINE/PUTRESCINE IMPORT ATP-BINDING PROTEIN POTA"/>
    <property type="match status" value="1"/>
</dbReference>
<feature type="domain" description="ABC transporter" evidence="6">
    <location>
        <begin position="5"/>
        <end position="241"/>
    </location>
</feature>
<gene>
    <name evidence="7" type="ORF">F9L07_14575</name>
</gene>
<name>A0A7J5E3T8_NOCSI</name>
<evidence type="ECO:0000256" key="5">
    <source>
        <dbReference type="SAM" id="MobiDB-lite"/>
    </source>
</evidence>
<dbReference type="InterPro" id="IPR017871">
    <property type="entry name" value="ABC_transporter-like_CS"/>
</dbReference>
<dbReference type="SMART" id="SM00382">
    <property type="entry name" value="AAA"/>
    <property type="match status" value="1"/>
</dbReference>